<evidence type="ECO:0000313" key="2">
    <source>
        <dbReference type="Proteomes" id="UP000658225"/>
    </source>
</evidence>
<evidence type="ECO:0000313" key="1">
    <source>
        <dbReference type="EMBL" id="MBE1556140.1"/>
    </source>
</evidence>
<dbReference type="RefSeq" id="WP_192599804.1">
    <property type="nucleotide sequence ID" value="NZ_JADBEL010000021.1"/>
</dbReference>
<proteinExistence type="predicted"/>
<sequence length="62" mass="6935">MSQEKLTIVPVTLQPDSKDVFPLATSNTSGICIIKTVSAEISFYNGLEERIIQTVMRELKHL</sequence>
<gene>
    <name evidence="1" type="ORF">H4683_003261</name>
</gene>
<keyword evidence="2" id="KW-1185">Reference proteome</keyword>
<comment type="caution">
    <text evidence="1">The sequence shown here is derived from an EMBL/GenBank/DDBJ whole genome shotgun (WGS) entry which is preliminary data.</text>
</comment>
<accession>A0A927REA5</accession>
<dbReference type="EMBL" id="JADBEL010000021">
    <property type="protein sequence ID" value="MBE1556140.1"/>
    <property type="molecule type" value="Genomic_DNA"/>
</dbReference>
<protein>
    <submittedName>
        <fullName evidence="1">Uncharacterized protein</fullName>
    </submittedName>
</protein>
<organism evidence="1 2">
    <name type="scientific">Sporosarcina limicola</name>
    <dbReference type="NCBI Taxonomy" id="34101"/>
    <lineage>
        <taxon>Bacteria</taxon>
        <taxon>Bacillati</taxon>
        <taxon>Bacillota</taxon>
        <taxon>Bacilli</taxon>
        <taxon>Bacillales</taxon>
        <taxon>Caryophanaceae</taxon>
        <taxon>Sporosarcina</taxon>
    </lineage>
</organism>
<name>A0A927REA5_9BACL</name>
<dbReference type="AlphaFoldDB" id="A0A927REA5"/>
<reference evidence="1" key="1">
    <citation type="submission" date="2020-10" db="EMBL/GenBank/DDBJ databases">
        <title>Genomic Encyclopedia of Type Strains, Phase IV (KMG-IV): sequencing the most valuable type-strain genomes for metagenomic binning, comparative biology and taxonomic classification.</title>
        <authorList>
            <person name="Goeker M."/>
        </authorList>
    </citation>
    <scope>NUCLEOTIDE SEQUENCE</scope>
    <source>
        <strain evidence="1">DSM 13886</strain>
    </source>
</reference>
<dbReference type="Proteomes" id="UP000658225">
    <property type="component" value="Unassembled WGS sequence"/>
</dbReference>